<dbReference type="EMBL" id="CM007892">
    <property type="protein sequence ID" value="OTG31282.1"/>
    <property type="molecule type" value="Genomic_DNA"/>
</dbReference>
<proteinExistence type="predicted"/>
<dbReference type="Proteomes" id="UP000215914">
    <property type="component" value="Chromosome 3"/>
</dbReference>
<dbReference type="InParanoid" id="A0A251V8L9"/>
<evidence type="ECO:0000313" key="1">
    <source>
        <dbReference type="EMBL" id="OTG31282.1"/>
    </source>
</evidence>
<dbReference type="AlphaFoldDB" id="A0A251V8L9"/>
<sequence length="63" mass="7005">MKNLEFCTYHSREAYGGGEGYLEAMHDLHGSNFIEVSDDPEALAMRTQLADIQARLEIDEGTG</sequence>
<reference evidence="2" key="1">
    <citation type="journal article" date="2017" name="Nature">
        <title>The sunflower genome provides insights into oil metabolism, flowering and Asterid evolution.</title>
        <authorList>
            <person name="Badouin H."/>
            <person name="Gouzy J."/>
            <person name="Grassa C.J."/>
            <person name="Murat F."/>
            <person name="Staton S.E."/>
            <person name="Cottret L."/>
            <person name="Lelandais-Briere C."/>
            <person name="Owens G.L."/>
            <person name="Carrere S."/>
            <person name="Mayjonade B."/>
            <person name="Legrand L."/>
            <person name="Gill N."/>
            <person name="Kane N.C."/>
            <person name="Bowers J.E."/>
            <person name="Hubner S."/>
            <person name="Bellec A."/>
            <person name="Berard A."/>
            <person name="Berges H."/>
            <person name="Blanchet N."/>
            <person name="Boniface M.C."/>
            <person name="Brunel D."/>
            <person name="Catrice O."/>
            <person name="Chaidir N."/>
            <person name="Claudel C."/>
            <person name="Donnadieu C."/>
            <person name="Faraut T."/>
            <person name="Fievet G."/>
            <person name="Helmstetter N."/>
            <person name="King M."/>
            <person name="Knapp S.J."/>
            <person name="Lai Z."/>
            <person name="Le Paslier M.C."/>
            <person name="Lippi Y."/>
            <person name="Lorenzon L."/>
            <person name="Mandel J.R."/>
            <person name="Marage G."/>
            <person name="Marchand G."/>
            <person name="Marquand E."/>
            <person name="Bret-Mestries E."/>
            <person name="Morien E."/>
            <person name="Nambeesan S."/>
            <person name="Nguyen T."/>
            <person name="Pegot-Espagnet P."/>
            <person name="Pouilly N."/>
            <person name="Raftis F."/>
            <person name="Sallet E."/>
            <person name="Schiex T."/>
            <person name="Thomas J."/>
            <person name="Vandecasteele C."/>
            <person name="Vares D."/>
            <person name="Vear F."/>
            <person name="Vautrin S."/>
            <person name="Crespi M."/>
            <person name="Mangin B."/>
            <person name="Burke J.M."/>
            <person name="Salse J."/>
            <person name="Munos S."/>
            <person name="Vincourt P."/>
            <person name="Rieseberg L.H."/>
            <person name="Langlade N.B."/>
        </authorList>
    </citation>
    <scope>NUCLEOTIDE SEQUENCE [LARGE SCALE GENOMIC DNA]</scope>
    <source>
        <strain evidence="2">cv. SF193</strain>
    </source>
</reference>
<evidence type="ECO:0000313" key="2">
    <source>
        <dbReference type="Proteomes" id="UP000215914"/>
    </source>
</evidence>
<accession>A0A251V8L9</accession>
<name>A0A251V8L9_HELAN</name>
<gene>
    <name evidence="1" type="ORF">HannXRQ_Chr03g0073811</name>
</gene>
<organism evidence="1 2">
    <name type="scientific">Helianthus annuus</name>
    <name type="common">Common sunflower</name>
    <dbReference type="NCBI Taxonomy" id="4232"/>
    <lineage>
        <taxon>Eukaryota</taxon>
        <taxon>Viridiplantae</taxon>
        <taxon>Streptophyta</taxon>
        <taxon>Embryophyta</taxon>
        <taxon>Tracheophyta</taxon>
        <taxon>Spermatophyta</taxon>
        <taxon>Magnoliopsida</taxon>
        <taxon>eudicotyledons</taxon>
        <taxon>Gunneridae</taxon>
        <taxon>Pentapetalae</taxon>
        <taxon>asterids</taxon>
        <taxon>campanulids</taxon>
        <taxon>Asterales</taxon>
        <taxon>Asteraceae</taxon>
        <taxon>Asteroideae</taxon>
        <taxon>Heliantheae alliance</taxon>
        <taxon>Heliantheae</taxon>
        <taxon>Helianthus</taxon>
    </lineage>
</organism>
<keyword evidence="2" id="KW-1185">Reference proteome</keyword>
<protein>
    <submittedName>
        <fullName evidence="1">Uncharacterized protein</fullName>
    </submittedName>
</protein>